<reference evidence="2 3" key="1">
    <citation type="journal article" date="2016" name="Genome Biol. Evol.">
        <title>Draft genome sequence of an aflatoxigenic Aspergillus species, A. bombycis.</title>
        <authorList>
            <person name="Moore G.G."/>
            <person name="Mack B.M."/>
            <person name="Beltz S.B."/>
            <person name="Gilbert M.K."/>
        </authorList>
    </citation>
    <scope>NUCLEOTIDE SEQUENCE [LARGE SCALE GENOMIC DNA]</scope>
    <source>
        <strain evidence="3">NRRL 26010</strain>
    </source>
</reference>
<protein>
    <submittedName>
        <fullName evidence="2">Uncharacterized protein</fullName>
    </submittedName>
</protein>
<organism evidence="2 3">
    <name type="scientific">Aspergillus bombycis</name>
    <dbReference type="NCBI Taxonomy" id="109264"/>
    <lineage>
        <taxon>Eukaryota</taxon>
        <taxon>Fungi</taxon>
        <taxon>Dikarya</taxon>
        <taxon>Ascomycota</taxon>
        <taxon>Pezizomycotina</taxon>
        <taxon>Eurotiomycetes</taxon>
        <taxon>Eurotiomycetidae</taxon>
        <taxon>Eurotiales</taxon>
        <taxon>Aspergillaceae</taxon>
        <taxon>Aspergillus</taxon>
    </lineage>
</organism>
<gene>
    <name evidence="2" type="ORF">ABOM_009855</name>
</gene>
<dbReference type="Proteomes" id="UP000179179">
    <property type="component" value="Unassembled WGS sequence"/>
</dbReference>
<evidence type="ECO:0000256" key="1">
    <source>
        <dbReference type="SAM" id="MobiDB-lite"/>
    </source>
</evidence>
<name>A0A1F7ZNZ4_9EURO</name>
<proteinExistence type="predicted"/>
<keyword evidence="3" id="KW-1185">Reference proteome</keyword>
<dbReference type="GeneID" id="34453245"/>
<evidence type="ECO:0000313" key="2">
    <source>
        <dbReference type="EMBL" id="OGM41151.1"/>
    </source>
</evidence>
<dbReference type="EMBL" id="LYCR01000119">
    <property type="protein sequence ID" value="OGM41151.1"/>
    <property type="molecule type" value="Genomic_DNA"/>
</dbReference>
<accession>A0A1F7ZNZ4</accession>
<evidence type="ECO:0000313" key="3">
    <source>
        <dbReference type="Proteomes" id="UP000179179"/>
    </source>
</evidence>
<feature type="region of interest" description="Disordered" evidence="1">
    <location>
        <begin position="1"/>
        <end position="33"/>
    </location>
</feature>
<sequence>MNDDMEDEEGDDDDDDNTDSNAEDDANLSRPTTLPIALAAKKNQNAVSNLYADTPPSLKDHIEEIFGDLAPKAGLTAWETTELPDNWRHQSTTQLRVLKETAYDSSLSLVQGA</sequence>
<comment type="caution">
    <text evidence="2">The sequence shown here is derived from an EMBL/GenBank/DDBJ whole genome shotgun (WGS) entry which is preliminary data.</text>
</comment>
<feature type="compositionally biased region" description="Acidic residues" evidence="1">
    <location>
        <begin position="1"/>
        <end position="26"/>
    </location>
</feature>
<dbReference type="RefSeq" id="XP_022384868.1">
    <property type="nucleotide sequence ID" value="XM_022536983.1"/>
</dbReference>
<dbReference type="AlphaFoldDB" id="A0A1F7ZNZ4"/>